<gene>
    <name evidence="1" type="ORF">NCTC10124_00845</name>
</gene>
<feature type="non-terminal residue" evidence="1">
    <location>
        <position position="38"/>
    </location>
</feature>
<dbReference type="AlphaFoldDB" id="A0A3B0PNP0"/>
<proteinExistence type="predicted"/>
<reference evidence="2" key="1">
    <citation type="submission" date="2018-06" db="EMBL/GenBank/DDBJ databases">
        <authorList>
            <consortium name="Pathogen Informatics"/>
        </authorList>
    </citation>
    <scope>NUCLEOTIDE SEQUENCE [LARGE SCALE GENOMIC DNA]</scope>
    <source>
        <strain evidence="2">NCTC10124</strain>
    </source>
</reference>
<organism evidence="1 2">
    <name type="scientific">Mycoplasmopsis synoviae</name>
    <name type="common">Mycoplasma synoviae</name>
    <dbReference type="NCBI Taxonomy" id="2109"/>
    <lineage>
        <taxon>Bacteria</taxon>
        <taxon>Bacillati</taxon>
        <taxon>Mycoplasmatota</taxon>
        <taxon>Mycoplasmoidales</taxon>
        <taxon>Metamycoplasmataceae</taxon>
        <taxon>Mycoplasmopsis</taxon>
    </lineage>
</organism>
<dbReference type="EMBL" id="LS991953">
    <property type="protein sequence ID" value="SYV93116.1"/>
    <property type="molecule type" value="Genomic_DNA"/>
</dbReference>
<protein>
    <submittedName>
        <fullName evidence="1">Uncharacterized protein</fullName>
    </submittedName>
</protein>
<evidence type="ECO:0000313" key="2">
    <source>
        <dbReference type="Proteomes" id="UP000259328"/>
    </source>
</evidence>
<evidence type="ECO:0000313" key="1">
    <source>
        <dbReference type="EMBL" id="SYV93116.1"/>
    </source>
</evidence>
<dbReference type="Proteomes" id="UP000259328">
    <property type="component" value="Chromosome"/>
</dbReference>
<accession>A0A3B0PNP0</accession>
<sequence>MAQRKIYNKQDYTVDLENKIVVLSDSYYEKLSNFSNKW</sequence>
<name>A0A3B0PNP0_MYCSY</name>